<dbReference type="SUPFAM" id="SSF53335">
    <property type="entry name" value="S-adenosyl-L-methionine-dependent methyltransferases"/>
    <property type="match status" value="1"/>
</dbReference>
<dbReference type="Proteomes" id="UP001211711">
    <property type="component" value="Unassembled WGS sequence"/>
</dbReference>
<dbReference type="Gene3D" id="3.40.50.150">
    <property type="entry name" value="Vaccinia Virus protein VP39"/>
    <property type="match status" value="1"/>
</dbReference>
<name>A0ABT4ZLG4_9CYAN</name>
<reference evidence="1 2" key="1">
    <citation type="submission" date="2023-01" db="EMBL/GenBank/DDBJ databases">
        <title>Genomes from the Australian National Cyanobacteria Reference Collection.</title>
        <authorList>
            <person name="Willis A."/>
            <person name="Lee E.M.F."/>
        </authorList>
    </citation>
    <scope>NUCLEOTIDE SEQUENCE [LARGE SCALE GENOMIC DNA]</scope>
    <source>
        <strain evidence="1 2">CS-549</strain>
    </source>
</reference>
<keyword evidence="2" id="KW-1185">Reference proteome</keyword>
<sequence length="49" mass="5710">MVLCDPKDCLAARNLNRHYLGIEINPDYVNLANNRMAESNFKQQELFII</sequence>
<gene>
    <name evidence="1" type="ORF">PN497_00895</name>
</gene>
<dbReference type="EMBL" id="JAQMTI010000016">
    <property type="protein sequence ID" value="MDB9439944.1"/>
    <property type="molecule type" value="Genomic_DNA"/>
</dbReference>
<dbReference type="InterPro" id="IPR029063">
    <property type="entry name" value="SAM-dependent_MTases_sf"/>
</dbReference>
<evidence type="ECO:0000313" key="1">
    <source>
        <dbReference type="EMBL" id="MDB9439944.1"/>
    </source>
</evidence>
<proteinExistence type="predicted"/>
<accession>A0ABT4ZLG4</accession>
<organism evidence="1 2">
    <name type="scientific">Sphaerospermopsis kisseleviana CS-549</name>
    <dbReference type="NCBI Taxonomy" id="3021783"/>
    <lineage>
        <taxon>Bacteria</taxon>
        <taxon>Bacillati</taxon>
        <taxon>Cyanobacteriota</taxon>
        <taxon>Cyanophyceae</taxon>
        <taxon>Nostocales</taxon>
        <taxon>Aphanizomenonaceae</taxon>
        <taxon>Sphaerospermopsis</taxon>
        <taxon>Sphaerospermopsis kisseleviana</taxon>
    </lineage>
</organism>
<evidence type="ECO:0000313" key="2">
    <source>
        <dbReference type="Proteomes" id="UP001211711"/>
    </source>
</evidence>
<protein>
    <submittedName>
        <fullName evidence="1">Site-specific DNA-methyltransferase</fullName>
    </submittedName>
</protein>
<dbReference type="RefSeq" id="WP_236104082.1">
    <property type="nucleotide sequence ID" value="NZ_JAQMTI010000016.1"/>
</dbReference>
<comment type="caution">
    <text evidence="1">The sequence shown here is derived from an EMBL/GenBank/DDBJ whole genome shotgun (WGS) entry which is preliminary data.</text>
</comment>